<accession>A0A078A367</accession>
<dbReference type="InParanoid" id="A0A078A367"/>
<evidence type="ECO:0000313" key="2">
    <source>
        <dbReference type="EMBL" id="CDW75209.1"/>
    </source>
</evidence>
<reference evidence="2 3" key="1">
    <citation type="submission" date="2014-06" db="EMBL/GenBank/DDBJ databases">
        <authorList>
            <person name="Swart Estienne"/>
        </authorList>
    </citation>
    <scope>NUCLEOTIDE SEQUENCE [LARGE SCALE GENOMIC DNA]</scope>
    <source>
        <strain evidence="2 3">130c</strain>
    </source>
</reference>
<name>A0A078A367_STYLE</name>
<keyword evidence="3" id="KW-1185">Reference proteome</keyword>
<dbReference type="Proteomes" id="UP000039865">
    <property type="component" value="Unassembled WGS sequence"/>
</dbReference>
<gene>
    <name evidence="2" type="primary">Contig14941.g15922</name>
    <name evidence="2" type="ORF">STYLEM_4196</name>
</gene>
<proteinExistence type="predicted"/>
<feature type="region of interest" description="Disordered" evidence="1">
    <location>
        <begin position="181"/>
        <end position="208"/>
    </location>
</feature>
<sequence length="260" mass="30042">MLTDQHQFTPISQFIRDIDSYTYQVNSEKLKTYNIPMSDDMTDNKSDCDTSSSLEELMQQKEFQEKQSLSPIFSQKNWDCCLLTPDKKQRTVSFNSSIKENSPLIQPSIKSTMEQKYKISSFLESMNIKTTPKKLPNISEDTFNPRTISAKLINGGQFLTASNNSRLLQDIYHNQGIKEELSAGSKQSPKDSHQSKEESYSDSSIRAPDGDWKWEIIHYSRKNPTSLHQKNPQQTFQYQNQQQSQQMSPYSHSSEYDSCE</sequence>
<dbReference type="AlphaFoldDB" id="A0A078A367"/>
<protein>
    <submittedName>
        <fullName evidence="2">Uncharacterized protein</fullName>
    </submittedName>
</protein>
<feature type="compositionally biased region" description="Low complexity" evidence="1">
    <location>
        <begin position="229"/>
        <end position="253"/>
    </location>
</feature>
<organism evidence="2 3">
    <name type="scientific">Stylonychia lemnae</name>
    <name type="common">Ciliate</name>
    <dbReference type="NCBI Taxonomy" id="5949"/>
    <lineage>
        <taxon>Eukaryota</taxon>
        <taxon>Sar</taxon>
        <taxon>Alveolata</taxon>
        <taxon>Ciliophora</taxon>
        <taxon>Intramacronucleata</taxon>
        <taxon>Spirotrichea</taxon>
        <taxon>Stichotrichia</taxon>
        <taxon>Sporadotrichida</taxon>
        <taxon>Oxytrichidae</taxon>
        <taxon>Stylonychinae</taxon>
        <taxon>Stylonychia</taxon>
    </lineage>
</organism>
<evidence type="ECO:0000256" key="1">
    <source>
        <dbReference type="SAM" id="MobiDB-lite"/>
    </source>
</evidence>
<evidence type="ECO:0000313" key="3">
    <source>
        <dbReference type="Proteomes" id="UP000039865"/>
    </source>
</evidence>
<feature type="region of interest" description="Disordered" evidence="1">
    <location>
        <begin position="223"/>
        <end position="260"/>
    </location>
</feature>
<feature type="compositionally biased region" description="Basic and acidic residues" evidence="1">
    <location>
        <begin position="188"/>
        <end position="199"/>
    </location>
</feature>
<dbReference type="EMBL" id="CCKQ01004077">
    <property type="protein sequence ID" value="CDW75209.1"/>
    <property type="molecule type" value="Genomic_DNA"/>
</dbReference>